<dbReference type="EMBL" id="BSXS01001915">
    <property type="protein sequence ID" value="GME77620.1"/>
    <property type="molecule type" value="Genomic_DNA"/>
</dbReference>
<keyword evidence="2" id="KW-1185">Reference proteome</keyword>
<sequence length="84" mass="10056">MYLMQNNNRTTTDILSHNLQQKHWTAPILPIPHLIQLNNYIQLVIKLRNQYRFSTEQKQEINTNNFCSILNTIIIQQQLPLRLI</sequence>
<evidence type="ECO:0000313" key="2">
    <source>
        <dbReference type="Proteomes" id="UP001165064"/>
    </source>
</evidence>
<comment type="caution">
    <text evidence="1">The sequence shown here is derived from an EMBL/GenBank/DDBJ whole genome shotgun (WGS) entry which is preliminary data.</text>
</comment>
<reference evidence="1" key="1">
    <citation type="submission" date="2023-04" db="EMBL/GenBank/DDBJ databases">
        <title>Ambrosiozyma monospora NBRC 10751.</title>
        <authorList>
            <person name="Ichikawa N."/>
            <person name="Sato H."/>
            <person name="Tonouchi N."/>
        </authorList>
    </citation>
    <scope>NUCLEOTIDE SEQUENCE</scope>
    <source>
        <strain evidence="1">NBRC 10751</strain>
    </source>
</reference>
<name>A0ACB5T048_AMBMO</name>
<dbReference type="Proteomes" id="UP001165064">
    <property type="component" value="Unassembled WGS sequence"/>
</dbReference>
<protein>
    <submittedName>
        <fullName evidence="1">Unnamed protein product</fullName>
    </submittedName>
</protein>
<organism evidence="1 2">
    <name type="scientific">Ambrosiozyma monospora</name>
    <name type="common">Yeast</name>
    <name type="synonym">Endomycopsis monosporus</name>
    <dbReference type="NCBI Taxonomy" id="43982"/>
    <lineage>
        <taxon>Eukaryota</taxon>
        <taxon>Fungi</taxon>
        <taxon>Dikarya</taxon>
        <taxon>Ascomycota</taxon>
        <taxon>Saccharomycotina</taxon>
        <taxon>Pichiomycetes</taxon>
        <taxon>Pichiales</taxon>
        <taxon>Pichiaceae</taxon>
        <taxon>Ambrosiozyma</taxon>
    </lineage>
</organism>
<evidence type="ECO:0000313" key="1">
    <source>
        <dbReference type="EMBL" id="GME77620.1"/>
    </source>
</evidence>
<gene>
    <name evidence="1" type="ORF">Amon02_000310000</name>
</gene>
<proteinExistence type="predicted"/>
<accession>A0ACB5T048</accession>